<dbReference type="OrthoDB" id="9287at2157"/>
<evidence type="ECO:0000256" key="5">
    <source>
        <dbReference type="ARBA" id="ARBA00022723"/>
    </source>
</evidence>
<dbReference type="Pfam" id="PF01909">
    <property type="entry name" value="NTP_transf_2"/>
    <property type="match status" value="1"/>
</dbReference>
<comment type="catalytic activity">
    <reaction evidence="12">
        <text>L-tyrosyl-[protein] + ATP = O-(5'-adenylyl)-L-tyrosyl-[protein] + diphosphate</text>
        <dbReference type="Rhea" id="RHEA:54288"/>
        <dbReference type="Rhea" id="RHEA-COMP:10136"/>
        <dbReference type="Rhea" id="RHEA-COMP:13846"/>
        <dbReference type="ChEBI" id="CHEBI:30616"/>
        <dbReference type="ChEBI" id="CHEBI:33019"/>
        <dbReference type="ChEBI" id="CHEBI:46858"/>
        <dbReference type="ChEBI" id="CHEBI:83624"/>
        <dbReference type="EC" id="2.7.7.108"/>
    </reaction>
</comment>
<evidence type="ECO:0000256" key="11">
    <source>
        <dbReference type="ARBA" id="ARBA00047518"/>
    </source>
</evidence>
<dbReference type="EMBL" id="FNPB01000016">
    <property type="protein sequence ID" value="SDY44925.1"/>
    <property type="molecule type" value="Genomic_DNA"/>
</dbReference>
<organism evidence="14 15">
    <name type="scientific">Halobellus clavatus</name>
    <dbReference type="NCBI Taxonomy" id="660517"/>
    <lineage>
        <taxon>Archaea</taxon>
        <taxon>Methanobacteriati</taxon>
        <taxon>Methanobacteriota</taxon>
        <taxon>Stenosarchaea group</taxon>
        <taxon>Halobacteria</taxon>
        <taxon>Halobacteriales</taxon>
        <taxon>Haloferacaceae</taxon>
        <taxon>Halobellus</taxon>
    </lineage>
</organism>
<dbReference type="GO" id="GO:0005524">
    <property type="term" value="F:ATP binding"/>
    <property type="evidence" value="ECO:0007669"/>
    <property type="project" value="UniProtKB-KW"/>
</dbReference>
<evidence type="ECO:0000256" key="10">
    <source>
        <dbReference type="ARBA" id="ARBA00038276"/>
    </source>
</evidence>
<comment type="cofactor">
    <cofactor evidence="1">
        <name>Mg(2+)</name>
        <dbReference type="ChEBI" id="CHEBI:18420"/>
    </cofactor>
</comment>
<evidence type="ECO:0000259" key="13">
    <source>
        <dbReference type="Pfam" id="PF01909"/>
    </source>
</evidence>
<dbReference type="EC" id="2.7.7.108" evidence="9"/>
<evidence type="ECO:0000256" key="12">
    <source>
        <dbReference type="ARBA" id="ARBA00048696"/>
    </source>
</evidence>
<evidence type="ECO:0000313" key="14">
    <source>
        <dbReference type="EMBL" id="SDY44925.1"/>
    </source>
</evidence>
<dbReference type="PANTHER" id="PTHR33571">
    <property type="entry name" value="SSL8005 PROTEIN"/>
    <property type="match status" value="1"/>
</dbReference>
<evidence type="ECO:0000256" key="2">
    <source>
        <dbReference type="ARBA" id="ARBA00022649"/>
    </source>
</evidence>
<dbReference type="RefSeq" id="WP_089769327.1">
    <property type="nucleotide sequence ID" value="NZ_FNPB01000016.1"/>
</dbReference>
<dbReference type="PANTHER" id="PTHR33571:SF14">
    <property type="entry name" value="PROTEIN ADENYLYLTRANSFERASE MJ0435-RELATED"/>
    <property type="match status" value="1"/>
</dbReference>
<sequence length="111" mass="12397">MTTTQLSDEPGADTIAPAGNIPTRLARLKPRLEREYPISELGIFGSYARGEQRSDSDLDVLVAFEESVTLFDLVRLENELTDELGVEVDLVTKDSLKPRIESRVTEDLVYV</sequence>
<gene>
    <name evidence="14" type="ORF">SAMN04487946_11629</name>
</gene>
<keyword evidence="4" id="KW-0548">Nucleotidyltransferase</keyword>
<keyword evidence="2" id="KW-1277">Toxin-antitoxin system</keyword>
<accession>A0A1H3JZG6</accession>
<dbReference type="GO" id="GO:0046872">
    <property type="term" value="F:metal ion binding"/>
    <property type="evidence" value="ECO:0007669"/>
    <property type="project" value="UniProtKB-KW"/>
</dbReference>
<dbReference type="GO" id="GO:0070733">
    <property type="term" value="F:AMPylase activity"/>
    <property type="evidence" value="ECO:0007669"/>
    <property type="project" value="UniProtKB-EC"/>
</dbReference>
<dbReference type="STRING" id="660517.SAMN04487946_11629"/>
<evidence type="ECO:0000256" key="9">
    <source>
        <dbReference type="ARBA" id="ARBA00034531"/>
    </source>
</evidence>
<dbReference type="SUPFAM" id="SSF81301">
    <property type="entry name" value="Nucleotidyltransferase"/>
    <property type="match status" value="1"/>
</dbReference>
<keyword evidence="6" id="KW-0547">Nucleotide-binding</keyword>
<dbReference type="AlphaFoldDB" id="A0A1H3JZG6"/>
<dbReference type="Gene3D" id="3.30.460.10">
    <property type="entry name" value="Beta Polymerase, domain 2"/>
    <property type="match status" value="1"/>
</dbReference>
<keyword evidence="7" id="KW-0067">ATP-binding</keyword>
<dbReference type="InterPro" id="IPR002934">
    <property type="entry name" value="Polymerase_NTP_transf_dom"/>
</dbReference>
<keyword evidence="3" id="KW-0808">Transferase</keyword>
<reference evidence="15" key="1">
    <citation type="submission" date="2016-10" db="EMBL/GenBank/DDBJ databases">
        <authorList>
            <person name="Varghese N."/>
            <person name="Submissions S."/>
        </authorList>
    </citation>
    <scope>NUCLEOTIDE SEQUENCE [LARGE SCALE GENOMIC DNA]</scope>
    <source>
        <strain evidence="15">CGMCC 1.10118</strain>
    </source>
</reference>
<evidence type="ECO:0000256" key="8">
    <source>
        <dbReference type="ARBA" id="ARBA00022842"/>
    </source>
</evidence>
<evidence type="ECO:0000256" key="3">
    <source>
        <dbReference type="ARBA" id="ARBA00022679"/>
    </source>
</evidence>
<keyword evidence="15" id="KW-1185">Reference proteome</keyword>
<dbReference type="Proteomes" id="UP000199170">
    <property type="component" value="Unassembled WGS sequence"/>
</dbReference>
<comment type="catalytic activity">
    <reaction evidence="11">
        <text>O-(5'-adenylyl)-L-tyrosyl-[protein] + ATP = O-[5'-(adenylyl-(5'-&gt;3')-adenylyl)]-L-tyrosyl-[protein] + diphosphate</text>
        <dbReference type="Rhea" id="RHEA:66528"/>
        <dbReference type="Rhea" id="RHEA-COMP:13846"/>
        <dbReference type="Rhea" id="RHEA-COMP:17046"/>
        <dbReference type="ChEBI" id="CHEBI:30616"/>
        <dbReference type="ChEBI" id="CHEBI:33019"/>
        <dbReference type="ChEBI" id="CHEBI:83624"/>
        <dbReference type="ChEBI" id="CHEBI:167160"/>
    </reaction>
</comment>
<proteinExistence type="inferred from homology"/>
<evidence type="ECO:0000256" key="4">
    <source>
        <dbReference type="ARBA" id="ARBA00022695"/>
    </source>
</evidence>
<protein>
    <recommendedName>
        <fullName evidence="9">protein adenylyltransferase</fullName>
        <ecNumber evidence="9">2.7.7.108</ecNumber>
    </recommendedName>
</protein>
<evidence type="ECO:0000313" key="15">
    <source>
        <dbReference type="Proteomes" id="UP000199170"/>
    </source>
</evidence>
<dbReference type="InterPro" id="IPR043519">
    <property type="entry name" value="NT_sf"/>
</dbReference>
<feature type="domain" description="Polymerase nucleotidyl transferase" evidence="13">
    <location>
        <begin position="26"/>
        <end position="111"/>
    </location>
</feature>
<comment type="similarity">
    <text evidence="10">Belongs to the MntA antitoxin family.</text>
</comment>
<dbReference type="CDD" id="cd05403">
    <property type="entry name" value="NT_KNTase_like"/>
    <property type="match status" value="1"/>
</dbReference>
<keyword evidence="5" id="KW-0479">Metal-binding</keyword>
<evidence type="ECO:0000256" key="7">
    <source>
        <dbReference type="ARBA" id="ARBA00022840"/>
    </source>
</evidence>
<keyword evidence="8" id="KW-0460">Magnesium</keyword>
<evidence type="ECO:0000256" key="6">
    <source>
        <dbReference type="ARBA" id="ARBA00022741"/>
    </source>
</evidence>
<evidence type="ECO:0000256" key="1">
    <source>
        <dbReference type="ARBA" id="ARBA00001946"/>
    </source>
</evidence>
<name>A0A1H3JZG6_9EURY</name>
<dbReference type="InterPro" id="IPR052038">
    <property type="entry name" value="Type-VII_TA_antitoxin"/>
</dbReference>